<evidence type="ECO:0000256" key="1">
    <source>
        <dbReference type="SAM" id="MobiDB-lite"/>
    </source>
</evidence>
<comment type="caution">
    <text evidence="2">The sequence shown here is derived from an EMBL/GenBank/DDBJ whole genome shotgun (WGS) entry which is preliminary data.</text>
</comment>
<name>A0A396IVV1_MEDTR</name>
<dbReference type="AlphaFoldDB" id="A0A396IVV1"/>
<evidence type="ECO:0000313" key="2">
    <source>
        <dbReference type="EMBL" id="RHN68125.1"/>
    </source>
</evidence>
<evidence type="ECO:0000313" key="3">
    <source>
        <dbReference type="Proteomes" id="UP000265566"/>
    </source>
</evidence>
<proteinExistence type="predicted"/>
<accession>A0A396IVV1</accession>
<organism evidence="2 3">
    <name type="scientific">Medicago truncatula</name>
    <name type="common">Barrel medic</name>
    <name type="synonym">Medicago tribuloides</name>
    <dbReference type="NCBI Taxonomy" id="3880"/>
    <lineage>
        <taxon>Eukaryota</taxon>
        <taxon>Viridiplantae</taxon>
        <taxon>Streptophyta</taxon>
        <taxon>Embryophyta</taxon>
        <taxon>Tracheophyta</taxon>
        <taxon>Spermatophyta</taxon>
        <taxon>Magnoliopsida</taxon>
        <taxon>eudicotyledons</taxon>
        <taxon>Gunneridae</taxon>
        <taxon>Pentapetalae</taxon>
        <taxon>rosids</taxon>
        <taxon>fabids</taxon>
        <taxon>Fabales</taxon>
        <taxon>Fabaceae</taxon>
        <taxon>Papilionoideae</taxon>
        <taxon>50 kb inversion clade</taxon>
        <taxon>NPAAA clade</taxon>
        <taxon>Hologalegina</taxon>
        <taxon>IRL clade</taxon>
        <taxon>Trifolieae</taxon>
        <taxon>Medicago</taxon>
    </lineage>
</organism>
<dbReference type="Gramene" id="rna16426">
    <property type="protein sequence ID" value="RHN68125.1"/>
    <property type="gene ID" value="gene16426"/>
</dbReference>
<protein>
    <submittedName>
        <fullName evidence="2">Uncharacterized protein</fullName>
    </submittedName>
</protein>
<dbReference type="EMBL" id="PSQE01000003">
    <property type="protein sequence ID" value="RHN68125.1"/>
    <property type="molecule type" value="Genomic_DNA"/>
</dbReference>
<gene>
    <name evidence="2" type="ORF">MtrunA17_Chr3g0110391</name>
</gene>
<feature type="region of interest" description="Disordered" evidence="1">
    <location>
        <begin position="30"/>
        <end position="54"/>
    </location>
</feature>
<dbReference type="Proteomes" id="UP000265566">
    <property type="component" value="Chromosome 3"/>
</dbReference>
<sequence>MIRQTRGTGSNSTAVAGGHVALSSAPMYVQRFQSQRAQPRTRTHSAPHATDIIS</sequence>
<reference evidence="3" key="1">
    <citation type="journal article" date="2018" name="Nat. Plants">
        <title>Whole-genome landscape of Medicago truncatula symbiotic genes.</title>
        <authorList>
            <person name="Pecrix Y."/>
            <person name="Staton S.E."/>
            <person name="Sallet E."/>
            <person name="Lelandais-Briere C."/>
            <person name="Moreau S."/>
            <person name="Carrere S."/>
            <person name="Blein T."/>
            <person name="Jardinaud M.F."/>
            <person name="Latrasse D."/>
            <person name="Zouine M."/>
            <person name="Zahm M."/>
            <person name="Kreplak J."/>
            <person name="Mayjonade B."/>
            <person name="Satge C."/>
            <person name="Perez M."/>
            <person name="Cauet S."/>
            <person name="Marande W."/>
            <person name="Chantry-Darmon C."/>
            <person name="Lopez-Roques C."/>
            <person name="Bouchez O."/>
            <person name="Berard A."/>
            <person name="Debelle F."/>
            <person name="Munos S."/>
            <person name="Bendahmane A."/>
            <person name="Berges H."/>
            <person name="Niebel A."/>
            <person name="Buitink J."/>
            <person name="Frugier F."/>
            <person name="Benhamed M."/>
            <person name="Crespi M."/>
            <person name="Gouzy J."/>
            <person name="Gamas P."/>
        </authorList>
    </citation>
    <scope>NUCLEOTIDE SEQUENCE [LARGE SCALE GENOMIC DNA]</scope>
    <source>
        <strain evidence="3">cv. Jemalong A17</strain>
    </source>
</reference>